<keyword evidence="5" id="KW-0805">Transcription regulation</keyword>
<keyword evidence="6" id="KW-0804">Transcription</keyword>
<dbReference type="InterPro" id="IPR035890">
    <property type="entry name" value="Anti-sigma-28_factor_FlgM_sf"/>
</dbReference>
<dbReference type="GO" id="GO:0044781">
    <property type="term" value="P:bacterial-type flagellum organization"/>
    <property type="evidence" value="ECO:0007669"/>
    <property type="project" value="UniProtKB-KW"/>
</dbReference>
<organism evidence="9 10">
    <name type="scientific">Candidatus Fervidibacter japonicus</name>
    <dbReference type="NCBI Taxonomy" id="2035412"/>
    <lineage>
        <taxon>Bacteria</taxon>
        <taxon>Candidatus Fervidibacterota</taxon>
        <taxon>Candidatus Fervidibacter</taxon>
    </lineage>
</organism>
<dbReference type="GO" id="GO:0045892">
    <property type="term" value="P:negative regulation of DNA-templated transcription"/>
    <property type="evidence" value="ECO:0007669"/>
    <property type="project" value="InterPro"/>
</dbReference>
<feature type="compositionally biased region" description="Low complexity" evidence="7">
    <location>
        <begin position="23"/>
        <end position="37"/>
    </location>
</feature>
<dbReference type="InterPro" id="IPR007412">
    <property type="entry name" value="FlgM"/>
</dbReference>
<dbReference type="NCBIfam" id="TIGR03824">
    <property type="entry name" value="FlgM_jcvi"/>
    <property type="match status" value="1"/>
</dbReference>
<comment type="caution">
    <text evidence="9">The sequence shown here is derived from an EMBL/GenBank/DDBJ whole genome shotgun (WGS) entry which is preliminary data.</text>
</comment>
<evidence type="ECO:0000313" key="9">
    <source>
        <dbReference type="EMBL" id="GBD00118.1"/>
    </source>
</evidence>
<dbReference type="InterPro" id="IPR031316">
    <property type="entry name" value="FlgM_C"/>
</dbReference>
<dbReference type="AlphaFoldDB" id="A0A2H5XG34"/>
<dbReference type="Proteomes" id="UP000236173">
    <property type="component" value="Unassembled WGS sequence"/>
</dbReference>
<dbReference type="EMBL" id="BEHT01000052">
    <property type="protein sequence ID" value="GBD00118.1"/>
    <property type="molecule type" value="Genomic_DNA"/>
</dbReference>
<evidence type="ECO:0000256" key="7">
    <source>
        <dbReference type="SAM" id="MobiDB-lite"/>
    </source>
</evidence>
<evidence type="ECO:0000256" key="6">
    <source>
        <dbReference type="ARBA" id="ARBA00023163"/>
    </source>
</evidence>
<keyword evidence="3" id="KW-0678">Repressor</keyword>
<proteinExistence type="inferred from homology"/>
<evidence type="ECO:0000259" key="8">
    <source>
        <dbReference type="Pfam" id="PF04316"/>
    </source>
</evidence>
<keyword evidence="4" id="KW-1005">Bacterial flagellum biogenesis</keyword>
<evidence type="ECO:0000256" key="3">
    <source>
        <dbReference type="ARBA" id="ARBA00022491"/>
    </source>
</evidence>
<protein>
    <recommendedName>
        <fullName evidence="2">Negative regulator of flagellin synthesis</fullName>
    </recommendedName>
</protein>
<name>A0A2H5XG34_9BACT</name>
<evidence type="ECO:0000256" key="2">
    <source>
        <dbReference type="ARBA" id="ARBA00017823"/>
    </source>
</evidence>
<reference evidence="10" key="1">
    <citation type="submission" date="2017-09" db="EMBL/GenBank/DDBJ databases">
        <title>Metaegenomics of thermophilic ammonia-oxidizing enrichment culture.</title>
        <authorList>
            <person name="Kato S."/>
            <person name="Suzuki K."/>
        </authorList>
    </citation>
    <scope>NUCLEOTIDE SEQUENCE [LARGE SCALE GENOMIC DNA]</scope>
</reference>
<evidence type="ECO:0000256" key="1">
    <source>
        <dbReference type="ARBA" id="ARBA00005322"/>
    </source>
</evidence>
<evidence type="ECO:0000256" key="4">
    <source>
        <dbReference type="ARBA" id="ARBA00022795"/>
    </source>
</evidence>
<comment type="similarity">
    <text evidence="1">Belongs to the FlgM family.</text>
</comment>
<feature type="domain" description="Anti-sigma-28 factor FlgM C-terminal" evidence="8">
    <location>
        <begin position="42"/>
        <end position="94"/>
    </location>
</feature>
<sequence length="98" mass="10602">MRISPEVVARLQEILAARVGQVSPSTPSADSSTSSDAEAAPVSLSAELRLILLLHQMVKQMSEVDMERVRQVQEQILQGTYNPDARAVAEAMLQELGG</sequence>
<evidence type="ECO:0000256" key="5">
    <source>
        <dbReference type="ARBA" id="ARBA00023015"/>
    </source>
</evidence>
<dbReference type="SUPFAM" id="SSF101498">
    <property type="entry name" value="Anti-sigma factor FlgM"/>
    <property type="match status" value="1"/>
</dbReference>
<evidence type="ECO:0000313" key="10">
    <source>
        <dbReference type="Proteomes" id="UP000236173"/>
    </source>
</evidence>
<accession>A0A2H5XG34</accession>
<dbReference type="Pfam" id="PF04316">
    <property type="entry name" value="FlgM"/>
    <property type="match status" value="1"/>
</dbReference>
<feature type="region of interest" description="Disordered" evidence="7">
    <location>
        <begin position="20"/>
        <end position="39"/>
    </location>
</feature>
<gene>
    <name evidence="9" type="ORF">HRbin17_02654</name>
</gene>